<proteinExistence type="predicted"/>
<reference evidence="1" key="1">
    <citation type="submission" date="2023-01" db="EMBL/GenBank/DDBJ databases">
        <title>Metagenome sequencing of chrysophaentin producing Chrysophaeum taylorii.</title>
        <authorList>
            <person name="Davison J."/>
            <person name="Bewley C."/>
        </authorList>
    </citation>
    <scope>NUCLEOTIDE SEQUENCE</scope>
    <source>
        <strain evidence="1">NIES-1699</strain>
    </source>
</reference>
<protein>
    <recommendedName>
        <fullName evidence="3">Ankyrin repeat protein</fullName>
    </recommendedName>
</protein>
<dbReference type="EMBL" id="JAQMWT010000341">
    <property type="protein sequence ID" value="KAJ8604015.1"/>
    <property type="molecule type" value="Genomic_DNA"/>
</dbReference>
<name>A0AAD7UFB4_9STRA</name>
<dbReference type="AlphaFoldDB" id="A0AAD7UFB4"/>
<sequence>MTRAIVLARFIDMKALVMLNSIDDDDDELDLETKRTALHEMLDAKEEWLFGLLDGVSDEALDALAHKNITTQAHLVEISKLFDKVGVDDHKGELLKAMVPGHGYDPEVDDNVRLPRGVRPEDDDESDLDDLEEKLDEFVDLGIIDWIDWFVRRHRGLWDRLCYCAAYAGRLEVLEWARANGCPWDEETCSMAAGCGHFEVLKWARENGCPWDRWTCHKAAYTGHLRVLAWARAHGCPWNEHTCAQAAYAGHLEVLKWARANGCPWNEETCSQAAYAGHLEYARDIQASGEDLRLDKCVAFCPALGMGLLDHPDVHDHVQVAPDGTRTLAGIPVVADGLNVSLHCMYSLGRYCIAPRVDYIAQHCYPTNALSALRRFDVAVLSFVATALGADPRQVFDSTGIVLQRLRLPARSGGGGIRSCADLSPAAFAFVGTAAQALPHLVDLRDPTGAVEVTSCTVGTTSSGGGGIRSCADLSPAAFVGTAAQALPHLVDLRDPTGAVEVPGYLPPRLGPGCHFSHR</sequence>
<gene>
    <name evidence="1" type="ORF">CTAYLR_003369</name>
</gene>
<keyword evidence="2" id="KW-1185">Reference proteome</keyword>
<organism evidence="1 2">
    <name type="scientific">Chrysophaeum taylorii</name>
    <dbReference type="NCBI Taxonomy" id="2483200"/>
    <lineage>
        <taxon>Eukaryota</taxon>
        <taxon>Sar</taxon>
        <taxon>Stramenopiles</taxon>
        <taxon>Ochrophyta</taxon>
        <taxon>Pelagophyceae</taxon>
        <taxon>Pelagomonadales</taxon>
        <taxon>Pelagomonadaceae</taxon>
        <taxon>Chrysophaeum</taxon>
    </lineage>
</organism>
<dbReference type="PANTHER" id="PTHR46586">
    <property type="entry name" value="ANKYRIN REPEAT-CONTAINING PROTEIN"/>
    <property type="match status" value="1"/>
</dbReference>
<dbReference type="PANTHER" id="PTHR46586:SF3">
    <property type="entry name" value="ANKYRIN REPEAT-CONTAINING PROTEIN"/>
    <property type="match status" value="1"/>
</dbReference>
<dbReference type="Gene3D" id="1.25.40.20">
    <property type="entry name" value="Ankyrin repeat-containing domain"/>
    <property type="match status" value="1"/>
</dbReference>
<dbReference type="InterPro" id="IPR052050">
    <property type="entry name" value="SecEffector_AnkRepeat"/>
</dbReference>
<comment type="caution">
    <text evidence="1">The sequence shown here is derived from an EMBL/GenBank/DDBJ whole genome shotgun (WGS) entry which is preliminary data.</text>
</comment>
<accession>A0AAD7UFB4</accession>
<evidence type="ECO:0000313" key="2">
    <source>
        <dbReference type="Proteomes" id="UP001230188"/>
    </source>
</evidence>
<dbReference type="InterPro" id="IPR036770">
    <property type="entry name" value="Ankyrin_rpt-contain_sf"/>
</dbReference>
<dbReference type="SUPFAM" id="SSF140860">
    <property type="entry name" value="Pseudo ankyrin repeat-like"/>
    <property type="match status" value="2"/>
</dbReference>
<evidence type="ECO:0008006" key="3">
    <source>
        <dbReference type="Google" id="ProtNLM"/>
    </source>
</evidence>
<evidence type="ECO:0000313" key="1">
    <source>
        <dbReference type="EMBL" id="KAJ8604015.1"/>
    </source>
</evidence>
<dbReference type="Proteomes" id="UP001230188">
    <property type="component" value="Unassembled WGS sequence"/>
</dbReference>